<name>A0ACC2BTR1_DIPCM</name>
<dbReference type="EMBL" id="CM055104">
    <property type="protein sequence ID" value="KAJ7533174.1"/>
    <property type="molecule type" value="Genomic_DNA"/>
</dbReference>
<sequence length="125" mass="13703">MECSRCSASRSSSLNAQESSLNSMPSSDSLSEASTSGSVTRGRHHAILSDIESEVSSRTGSPIVRTKEISVKSRKGQPKRELRGYLSRSIKQSANIYDIDAEQVGAETSQTYHSPPLPHWYSKEE</sequence>
<protein>
    <submittedName>
        <fullName evidence="1">Uncharacterized protein</fullName>
    </submittedName>
</protein>
<proteinExistence type="predicted"/>
<gene>
    <name evidence="1" type="ORF">O6H91_13G036200</name>
</gene>
<comment type="caution">
    <text evidence="1">The sequence shown here is derived from an EMBL/GenBank/DDBJ whole genome shotgun (WGS) entry which is preliminary data.</text>
</comment>
<evidence type="ECO:0000313" key="2">
    <source>
        <dbReference type="Proteomes" id="UP001162992"/>
    </source>
</evidence>
<keyword evidence="2" id="KW-1185">Reference proteome</keyword>
<organism evidence="1 2">
    <name type="scientific">Diphasiastrum complanatum</name>
    <name type="common">Issler's clubmoss</name>
    <name type="synonym">Lycopodium complanatum</name>
    <dbReference type="NCBI Taxonomy" id="34168"/>
    <lineage>
        <taxon>Eukaryota</taxon>
        <taxon>Viridiplantae</taxon>
        <taxon>Streptophyta</taxon>
        <taxon>Embryophyta</taxon>
        <taxon>Tracheophyta</taxon>
        <taxon>Lycopodiopsida</taxon>
        <taxon>Lycopodiales</taxon>
        <taxon>Lycopodiaceae</taxon>
        <taxon>Lycopodioideae</taxon>
        <taxon>Diphasiastrum</taxon>
    </lineage>
</organism>
<reference evidence="2" key="1">
    <citation type="journal article" date="2024" name="Proc. Natl. Acad. Sci. U.S.A.">
        <title>Extraordinary preservation of gene collinearity over three hundred million years revealed in homosporous lycophytes.</title>
        <authorList>
            <person name="Li C."/>
            <person name="Wickell D."/>
            <person name="Kuo L.Y."/>
            <person name="Chen X."/>
            <person name="Nie B."/>
            <person name="Liao X."/>
            <person name="Peng D."/>
            <person name="Ji J."/>
            <person name="Jenkins J."/>
            <person name="Williams M."/>
            <person name="Shu S."/>
            <person name="Plott C."/>
            <person name="Barry K."/>
            <person name="Rajasekar S."/>
            <person name="Grimwood J."/>
            <person name="Han X."/>
            <person name="Sun S."/>
            <person name="Hou Z."/>
            <person name="He W."/>
            <person name="Dai G."/>
            <person name="Sun C."/>
            <person name="Schmutz J."/>
            <person name="Leebens-Mack J.H."/>
            <person name="Li F.W."/>
            <person name="Wang L."/>
        </authorList>
    </citation>
    <scope>NUCLEOTIDE SEQUENCE [LARGE SCALE GENOMIC DNA]</scope>
    <source>
        <strain evidence="2">cv. PW_Plant_1</strain>
    </source>
</reference>
<evidence type="ECO:0000313" key="1">
    <source>
        <dbReference type="EMBL" id="KAJ7533174.1"/>
    </source>
</evidence>
<dbReference type="Proteomes" id="UP001162992">
    <property type="component" value="Chromosome 13"/>
</dbReference>
<accession>A0ACC2BTR1</accession>